<feature type="transmembrane region" description="Helical" evidence="14">
    <location>
        <begin position="67"/>
        <end position="84"/>
    </location>
</feature>
<keyword evidence="18" id="KW-1185">Reference proteome</keyword>
<keyword evidence="9" id="KW-0564">Palmitate</keyword>
<feature type="transmembrane region" description="Helical" evidence="14">
    <location>
        <begin position="228"/>
        <end position="250"/>
    </location>
</feature>
<dbReference type="InterPro" id="IPR001594">
    <property type="entry name" value="Palmitoyltrfase_DHHC"/>
</dbReference>
<keyword evidence="4 14" id="KW-0812">Transmembrane</keyword>
<keyword evidence="11 14" id="KW-0012">Acyltransferase</keyword>
<comment type="subcellular location">
    <subcellularLocation>
        <location evidence="1">Endoplasmic reticulum membrane</location>
        <topology evidence="1">Multi-pass membrane protein</topology>
    </subcellularLocation>
    <subcellularLocation>
        <location evidence="2">Golgi apparatus membrane</location>
        <topology evidence="2">Multi-pass membrane protein</topology>
    </subcellularLocation>
</comment>
<dbReference type="PANTHER" id="PTHR22883:SF71">
    <property type="entry name" value="PALMITOYLTRANSFERASE ZDHHC9"/>
    <property type="match status" value="1"/>
</dbReference>
<dbReference type="GO" id="GO:0000139">
    <property type="term" value="C:Golgi membrane"/>
    <property type="evidence" value="ECO:0007669"/>
    <property type="project" value="UniProtKB-SubCell"/>
</dbReference>
<keyword evidence="5" id="KW-0256">Endoplasmic reticulum</keyword>
<keyword evidence="3 14" id="KW-0808">Transferase</keyword>
<evidence type="ECO:0000313" key="18">
    <source>
        <dbReference type="Proteomes" id="UP000566454"/>
    </source>
</evidence>
<dbReference type="PANTHER" id="PTHR22883">
    <property type="entry name" value="ZINC FINGER DHHC DOMAIN CONTAINING PROTEIN"/>
    <property type="match status" value="1"/>
</dbReference>
<feature type="region of interest" description="Disordered" evidence="15">
    <location>
        <begin position="315"/>
        <end position="386"/>
    </location>
</feature>
<evidence type="ECO:0000256" key="6">
    <source>
        <dbReference type="ARBA" id="ARBA00022989"/>
    </source>
</evidence>
<dbReference type="EMBL" id="VYZK01000507">
    <property type="protein sequence ID" value="NWT73608.1"/>
    <property type="molecule type" value="Genomic_DNA"/>
</dbReference>
<keyword evidence="8 14" id="KW-0472">Membrane</keyword>
<dbReference type="AlphaFoldDB" id="A0A7K5R495"/>
<comment type="caution">
    <text evidence="17">The sequence shown here is derived from an EMBL/GenBank/DDBJ whole genome shotgun (WGS) entry which is preliminary data.</text>
</comment>
<name>A0A7K5R495_9PASE</name>
<evidence type="ECO:0000256" key="9">
    <source>
        <dbReference type="ARBA" id="ARBA00023139"/>
    </source>
</evidence>
<comment type="similarity">
    <text evidence="12">Belongs to the DHHC palmitoyltransferase family. ERF2/ZDHHC9 subfamily.</text>
</comment>
<dbReference type="Proteomes" id="UP000566454">
    <property type="component" value="Unassembled WGS sequence"/>
</dbReference>
<keyword evidence="6 14" id="KW-1133">Transmembrane helix</keyword>
<feature type="domain" description="Palmitoyltransferase DHHC" evidence="16">
    <location>
        <begin position="137"/>
        <end position="271"/>
    </location>
</feature>
<sequence length="386" mass="43111">MSVMVARKKVVRKWEKLPGRNTFCCDGRIMMARQKGIFYLTLFLILGTCALFFAFECRYLAVQLSPAIPVFAAVLFLFAMATLLRTSFSDPGVIPRALPDEAAFIEMEIEATNGTVPQGQRPPPRIKNFQINNQIVKLKYCYTCKIFRPPRASHCSICDNCVERFDHHCPWVGNCVGKRNYRYFYLFILSLSLLTIYIFTFNIVYVALKSLKIGFLNTLKETPGTYPSMSLTVLTVLEVLICFFTLWSVVGLTGFHTFLVALNQTTNEDIKGSWTGKNRVQNPYSHGNIVKNCCEVLCGPLPPSVLDRRGILQQEESTAQEGSCPRGPGTQEPPATQGPGQAQEGHSVLSLQVPAPSVSDTEMPEEKQRMPGELPVPSLDVGRAEH</sequence>
<evidence type="ECO:0000256" key="13">
    <source>
        <dbReference type="ARBA" id="ARBA00047790"/>
    </source>
</evidence>
<accession>A0A7K5R495</accession>
<feature type="non-terminal residue" evidence="17">
    <location>
        <position position="1"/>
    </location>
</feature>
<evidence type="ECO:0000256" key="14">
    <source>
        <dbReference type="RuleBase" id="RU079119"/>
    </source>
</evidence>
<dbReference type="GO" id="GO:0006612">
    <property type="term" value="P:protein targeting to membrane"/>
    <property type="evidence" value="ECO:0007669"/>
    <property type="project" value="TreeGrafter"/>
</dbReference>
<evidence type="ECO:0000256" key="11">
    <source>
        <dbReference type="ARBA" id="ARBA00023315"/>
    </source>
</evidence>
<reference evidence="17 18" key="1">
    <citation type="submission" date="2019-09" db="EMBL/GenBank/DDBJ databases">
        <title>Bird 10,000 Genomes (B10K) Project - Family phase.</title>
        <authorList>
            <person name="Zhang G."/>
        </authorList>
    </citation>
    <scope>NUCLEOTIDE SEQUENCE [LARGE SCALE GENOMIC DNA]</scope>
    <source>
        <strain evidence="17">B10K-DU-013-18</strain>
        <tissue evidence="17">Muscle</tissue>
    </source>
</reference>
<feature type="transmembrane region" description="Helical" evidence="14">
    <location>
        <begin position="37"/>
        <end position="55"/>
    </location>
</feature>
<evidence type="ECO:0000256" key="4">
    <source>
        <dbReference type="ARBA" id="ARBA00022692"/>
    </source>
</evidence>
<evidence type="ECO:0000256" key="7">
    <source>
        <dbReference type="ARBA" id="ARBA00023034"/>
    </source>
</evidence>
<keyword evidence="10" id="KW-0449">Lipoprotein</keyword>
<evidence type="ECO:0000256" key="15">
    <source>
        <dbReference type="SAM" id="MobiDB-lite"/>
    </source>
</evidence>
<organism evidence="17 18">
    <name type="scientific">Prunella himalayana</name>
    <dbReference type="NCBI Taxonomy" id="670356"/>
    <lineage>
        <taxon>Eukaryota</taxon>
        <taxon>Metazoa</taxon>
        <taxon>Chordata</taxon>
        <taxon>Craniata</taxon>
        <taxon>Vertebrata</taxon>
        <taxon>Euteleostomi</taxon>
        <taxon>Archelosauria</taxon>
        <taxon>Archosauria</taxon>
        <taxon>Dinosauria</taxon>
        <taxon>Saurischia</taxon>
        <taxon>Theropoda</taxon>
        <taxon>Coelurosauria</taxon>
        <taxon>Aves</taxon>
        <taxon>Neognathae</taxon>
        <taxon>Neoaves</taxon>
        <taxon>Telluraves</taxon>
        <taxon>Australaves</taxon>
        <taxon>Passeriformes</taxon>
        <taxon>Passeroidea</taxon>
        <taxon>Prunellidae</taxon>
        <taxon>Prunella</taxon>
    </lineage>
</organism>
<evidence type="ECO:0000256" key="2">
    <source>
        <dbReference type="ARBA" id="ARBA00004653"/>
    </source>
</evidence>
<dbReference type="PROSITE" id="PS50216">
    <property type="entry name" value="DHHC"/>
    <property type="match status" value="1"/>
</dbReference>
<evidence type="ECO:0000259" key="16">
    <source>
        <dbReference type="Pfam" id="PF01529"/>
    </source>
</evidence>
<keyword evidence="7" id="KW-0333">Golgi apparatus</keyword>
<dbReference type="GO" id="GO:0005789">
    <property type="term" value="C:endoplasmic reticulum membrane"/>
    <property type="evidence" value="ECO:0007669"/>
    <property type="project" value="UniProtKB-SubCell"/>
</dbReference>
<evidence type="ECO:0000313" key="17">
    <source>
        <dbReference type="EMBL" id="NWT73608.1"/>
    </source>
</evidence>
<gene>
    <name evidence="17" type="primary">Zdhhc9</name>
    <name evidence="17" type="ORF">PRUHIM_R11200</name>
</gene>
<evidence type="ECO:0000256" key="10">
    <source>
        <dbReference type="ARBA" id="ARBA00023288"/>
    </source>
</evidence>
<evidence type="ECO:0000256" key="8">
    <source>
        <dbReference type="ARBA" id="ARBA00023136"/>
    </source>
</evidence>
<feature type="non-terminal residue" evidence="17">
    <location>
        <position position="386"/>
    </location>
</feature>
<protein>
    <recommendedName>
        <fullName evidence="14">Palmitoyltransferase</fullName>
        <ecNumber evidence="14">2.3.1.225</ecNumber>
    </recommendedName>
</protein>
<proteinExistence type="inferred from homology"/>
<comment type="domain">
    <text evidence="14">The DHHC domain is required for palmitoyltransferase activity.</text>
</comment>
<dbReference type="OrthoDB" id="4096362at2759"/>
<dbReference type="GO" id="GO:0019706">
    <property type="term" value="F:protein-cysteine S-palmitoyltransferase activity"/>
    <property type="evidence" value="ECO:0007669"/>
    <property type="project" value="UniProtKB-EC"/>
</dbReference>
<feature type="transmembrane region" description="Helical" evidence="14">
    <location>
        <begin position="183"/>
        <end position="208"/>
    </location>
</feature>
<evidence type="ECO:0000256" key="1">
    <source>
        <dbReference type="ARBA" id="ARBA00004477"/>
    </source>
</evidence>
<comment type="catalytic activity">
    <reaction evidence="13">
        <text>L-cysteinyl-[protein] + hexadecanoyl-CoA = S-hexadecanoyl-L-cysteinyl-[protein] + CoA</text>
        <dbReference type="Rhea" id="RHEA:36683"/>
        <dbReference type="Rhea" id="RHEA-COMP:10131"/>
        <dbReference type="Rhea" id="RHEA-COMP:11032"/>
        <dbReference type="ChEBI" id="CHEBI:29950"/>
        <dbReference type="ChEBI" id="CHEBI:57287"/>
        <dbReference type="ChEBI" id="CHEBI:57379"/>
        <dbReference type="ChEBI" id="CHEBI:74151"/>
        <dbReference type="EC" id="2.3.1.225"/>
    </reaction>
    <physiologicalReaction direction="left-to-right" evidence="13">
        <dbReference type="Rhea" id="RHEA:36684"/>
    </physiologicalReaction>
</comment>
<evidence type="ECO:0000256" key="3">
    <source>
        <dbReference type="ARBA" id="ARBA00022679"/>
    </source>
</evidence>
<evidence type="ECO:0000256" key="5">
    <source>
        <dbReference type="ARBA" id="ARBA00022824"/>
    </source>
</evidence>
<dbReference type="Pfam" id="PF01529">
    <property type="entry name" value="DHHC"/>
    <property type="match status" value="1"/>
</dbReference>
<dbReference type="EC" id="2.3.1.225" evidence="14"/>
<dbReference type="InterPro" id="IPR039859">
    <property type="entry name" value="PFA4/ZDH16/20/ERF2-like"/>
</dbReference>
<evidence type="ECO:0000256" key="12">
    <source>
        <dbReference type="ARBA" id="ARBA00023463"/>
    </source>
</evidence>